<dbReference type="EMBL" id="CP006773">
    <property type="protein sequence ID" value="AHD02832.1"/>
    <property type="molecule type" value="Genomic_DNA"/>
</dbReference>
<evidence type="ECO:0000313" key="3">
    <source>
        <dbReference type="Proteomes" id="UP000018780"/>
    </source>
</evidence>
<dbReference type="Proteomes" id="UP000018780">
    <property type="component" value="Chromosome"/>
</dbReference>
<accession>V9W0Z7</accession>
<keyword evidence="3" id="KW-1185">Reference proteome</keyword>
<proteinExistence type="predicted"/>
<gene>
    <name evidence="2" type="ORF">METH_01990</name>
</gene>
<evidence type="ECO:0000256" key="1">
    <source>
        <dbReference type="SAM" id="MobiDB-lite"/>
    </source>
</evidence>
<evidence type="ECO:0000313" key="2">
    <source>
        <dbReference type="EMBL" id="AHD02832.1"/>
    </source>
</evidence>
<protein>
    <recommendedName>
        <fullName evidence="4">Transposase</fullName>
    </recommendedName>
</protein>
<dbReference type="KEGG" id="lmd:METH_01990"/>
<reference evidence="2 3" key="1">
    <citation type="submission" date="2013-09" db="EMBL/GenBank/DDBJ databases">
        <authorList>
            <consortium name="DOE Joint Genome Institute"/>
            <person name="Klenk H.-P."/>
            <person name="Huntemann M."/>
            <person name="Han J."/>
            <person name="Chen A."/>
            <person name="Kyrpides N."/>
            <person name="Mavromatis K."/>
            <person name="Markowitz V."/>
            <person name="Palaniappan K."/>
            <person name="Ivanova N."/>
            <person name="Schaumberg A."/>
            <person name="Pati A."/>
            <person name="Liolios K."/>
            <person name="Nordberg H.P."/>
            <person name="Cantor M.N."/>
            <person name="Hua S.X."/>
            <person name="Woyke T."/>
        </authorList>
    </citation>
    <scope>NUCLEOTIDE SEQUENCE [LARGE SCALE GENOMIC DNA]</scope>
    <source>
        <strain evidence="2 3">DSM 14336</strain>
    </source>
</reference>
<dbReference type="RefSeq" id="WP_024088716.1">
    <property type="nucleotide sequence ID" value="NC_023135.1"/>
</dbReference>
<feature type="region of interest" description="Disordered" evidence="1">
    <location>
        <begin position="61"/>
        <end position="88"/>
    </location>
</feature>
<dbReference type="PATRIC" id="fig|999552.6.peg.397"/>
<organism evidence="2 3">
    <name type="scientific">Leisingera methylohalidivorans DSM 14336</name>
    <dbReference type="NCBI Taxonomy" id="999552"/>
    <lineage>
        <taxon>Bacteria</taxon>
        <taxon>Pseudomonadati</taxon>
        <taxon>Pseudomonadota</taxon>
        <taxon>Alphaproteobacteria</taxon>
        <taxon>Rhodobacterales</taxon>
        <taxon>Roseobacteraceae</taxon>
        <taxon>Leisingera</taxon>
    </lineage>
</organism>
<sequence>MKASNFTDVQKAFIIKQAEGGTVPEGAADWLGRVAISGNRIDDWPAAGVYGCNERRRGSLVSGSDVGTLAGPRSVKADGVDAASAEPR</sequence>
<name>V9W0Z7_9RHOB</name>
<evidence type="ECO:0008006" key="4">
    <source>
        <dbReference type="Google" id="ProtNLM"/>
    </source>
</evidence>
<dbReference type="HOGENOM" id="CLU_2465236_0_0_5"/>
<dbReference type="AlphaFoldDB" id="V9W0Z7"/>
<dbReference type="STRING" id="999552.METH_01990"/>